<dbReference type="Pfam" id="PF12146">
    <property type="entry name" value="Hydrolase_4"/>
    <property type="match status" value="1"/>
</dbReference>
<keyword evidence="1" id="KW-0732">Signal</keyword>
<reference evidence="4" key="1">
    <citation type="journal article" date="2019" name="Int. J. Syst. Evol. Microbiol.">
        <title>The Global Catalogue of Microorganisms (GCM) 10K type strain sequencing project: providing services to taxonomists for standard genome sequencing and annotation.</title>
        <authorList>
            <consortium name="The Broad Institute Genomics Platform"/>
            <consortium name="The Broad Institute Genome Sequencing Center for Infectious Disease"/>
            <person name="Wu L."/>
            <person name="Ma J."/>
        </authorList>
    </citation>
    <scope>NUCLEOTIDE SEQUENCE [LARGE SCALE GENOMIC DNA]</scope>
    <source>
        <strain evidence="4">CGMCC 1.10106</strain>
    </source>
</reference>
<evidence type="ECO:0000313" key="4">
    <source>
        <dbReference type="Proteomes" id="UP000618591"/>
    </source>
</evidence>
<feature type="chain" id="PRO_5045943925" evidence="1">
    <location>
        <begin position="19"/>
        <end position="315"/>
    </location>
</feature>
<accession>A0ABQ1GMS5</accession>
<dbReference type="PANTHER" id="PTHR43265">
    <property type="entry name" value="ESTERASE ESTD"/>
    <property type="match status" value="1"/>
</dbReference>
<feature type="domain" description="Serine aminopeptidase S33" evidence="2">
    <location>
        <begin position="70"/>
        <end position="169"/>
    </location>
</feature>
<keyword evidence="3" id="KW-0378">Hydrolase</keyword>
<dbReference type="SUPFAM" id="SSF53474">
    <property type="entry name" value="alpha/beta-Hydrolases"/>
    <property type="match status" value="1"/>
</dbReference>
<dbReference type="Gene3D" id="3.40.50.1820">
    <property type="entry name" value="alpha/beta hydrolase"/>
    <property type="match status" value="1"/>
</dbReference>
<evidence type="ECO:0000259" key="2">
    <source>
        <dbReference type="Pfam" id="PF12146"/>
    </source>
</evidence>
<dbReference type="InterPro" id="IPR022742">
    <property type="entry name" value="Hydrolase_4"/>
</dbReference>
<dbReference type="EMBL" id="BMDW01000007">
    <property type="protein sequence ID" value="GGA46515.1"/>
    <property type="molecule type" value="Genomic_DNA"/>
</dbReference>
<proteinExistence type="predicted"/>
<dbReference type="InterPro" id="IPR053145">
    <property type="entry name" value="AB_hydrolase_Est10"/>
</dbReference>
<keyword evidence="4" id="KW-1185">Reference proteome</keyword>
<dbReference type="RefSeq" id="WP_188446327.1">
    <property type="nucleotide sequence ID" value="NZ_BMDW01000007.1"/>
</dbReference>
<name>A0ABQ1GMS5_9SPHN</name>
<dbReference type="Proteomes" id="UP000618591">
    <property type="component" value="Unassembled WGS sequence"/>
</dbReference>
<protein>
    <submittedName>
        <fullName evidence="3">Alpha/beta hydrolase</fullName>
    </submittedName>
</protein>
<dbReference type="PANTHER" id="PTHR43265:SF1">
    <property type="entry name" value="ESTERASE ESTD"/>
    <property type="match status" value="1"/>
</dbReference>
<evidence type="ECO:0000313" key="3">
    <source>
        <dbReference type="EMBL" id="GGA46515.1"/>
    </source>
</evidence>
<evidence type="ECO:0000256" key="1">
    <source>
        <dbReference type="SAM" id="SignalP"/>
    </source>
</evidence>
<dbReference type="GO" id="GO:0016787">
    <property type="term" value="F:hydrolase activity"/>
    <property type="evidence" value="ECO:0007669"/>
    <property type="project" value="UniProtKB-KW"/>
</dbReference>
<gene>
    <name evidence="3" type="ORF">GCM10011395_15970</name>
</gene>
<feature type="signal peptide" evidence="1">
    <location>
        <begin position="1"/>
        <end position="18"/>
    </location>
</feature>
<organism evidence="3 4">
    <name type="scientific">Sphingomonas psychrolutea</name>
    <dbReference type="NCBI Taxonomy" id="1259676"/>
    <lineage>
        <taxon>Bacteria</taxon>
        <taxon>Pseudomonadati</taxon>
        <taxon>Pseudomonadota</taxon>
        <taxon>Alphaproteobacteria</taxon>
        <taxon>Sphingomonadales</taxon>
        <taxon>Sphingomonadaceae</taxon>
        <taxon>Sphingomonas</taxon>
    </lineage>
</organism>
<dbReference type="InterPro" id="IPR029058">
    <property type="entry name" value="AB_hydrolase_fold"/>
</dbReference>
<comment type="caution">
    <text evidence="3">The sequence shown here is derived from an EMBL/GenBank/DDBJ whole genome shotgun (WGS) entry which is preliminary data.</text>
</comment>
<sequence length="315" mass="32282">MIRLLAIAALLAAQPSSAAPTPVEITAPGPQGPLTGALLDPDAKAPLVLIIPGSGPTDRDGNSPLGVAGGPYRQLAEALAAKGIATLRIDKRGLFGSRAAVADPNAATTGGYADDVQAWSKVARARTGRKCIWLAGHSEGGMVALVAAQRPEGLCGIILLSAVGRPMATVLRDQLRANPANAPILGDALGAIDALEAGKRVPQATLPAPLRGLFSDAIQGYWIDLFAHDPVKLIASVKLPVLILQGTRDIQVSVADAEGLKRAQPKATLILLPGVNHVLRPVASDDRMANIATYANATLPISPDVAAAVAGFVKP</sequence>